<protein>
    <submittedName>
        <fullName evidence="1">Uncharacterized protein</fullName>
    </submittedName>
</protein>
<organism evidence="1 2">
    <name type="scientific">Brachionus plicatilis</name>
    <name type="common">Marine rotifer</name>
    <name type="synonym">Brachionus muelleri</name>
    <dbReference type="NCBI Taxonomy" id="10195"/>
    <lineage>
        <taxon>Eukaryota</taxon>
        <taxon>Metazoa</taxon>
        <taxon>Spiralia</taxon>
        <taxon>Gnathifera</taxon>
        <taxon>Rotifera</taxon>
        <taxon>Eurotatoria</taxon>
        <taxon>Monogononta</taxon>
        <taxon>Pseudotrocha</taxon>
        <taxon>Ploima</taxon>
        <taxon>Brachionidae</taxon>
        <taxon>Brachionus</taxon>
    </lineage>
</organism>
<dbReference type="Proteomes" id="UP000276133">
    <property type="component" value="Unassembled WGS sequence"/>
</dbReference>
<name>A0A3M7QST2_BRAPC</name>
<dbReference type="EMBL" id="REGN01005204">
    <property type="protein sequence ID" value="RNA14382.1"/>
    <property type="molecule type" value="Genomic_DNA"/>
</dbReference>
<proteinExistence type="predicted"/>
<accession>A0A3M7QST2</accession>
<comment type="caution">
    <text evidence="1">The sequence shown here is derived from an EMBL/GenBank/DDBJ whole genome shotgun (WGS) entry which is preliminary data.</text>
</comment>
<gene>
    <name evidence="1" type="ORF">BpHYR1_039561</name>
</gene>
<dbReference type="AlphaFoldDB" id="A0A3M7QST2"/>
<reference evidence="1 2" key="1">
    <citation type="journal article" date="2018" name="Sci. Rep.">
        <title>Genomic signatures of local adaptation to the degree of environmental predictability in rotifers.</title>
        <authorList>
            <person name="Franch-Gras L."/>
            <person name="Hahn C."/>
            <person name="Garcia-Roger E.M."/>
            <person name="Carmona M.J."/>
            <person name="Serra M."/>
            <person name="Gomez A."/>
        </authorList>
    </citation>
    <scope>NUCLEOTIDE SEQUENCE [LARGE SCALE GENOMIC DNA]</scope>
    <source>
        <strain evidence="1">HYR1</strain>
    </source>
</reference>
<evidence type="ECO:0000313" key="2">
    <source>
        <dbReference type="Proteomes" id="UP000276133"/>
    </source>
</evidence>
<sequence length="98" mass="10928">MPSLIECGVASRTGERSHSRVVCCKMEWALTSRSPCSPNRVKLLRALVYKYKTIPAENMTLFGSLLERLYAIYLNSQNAFQLKKGRSKFLAAGLTGQA</sequence>
<evidence type="ECO:0000313" key="1">
    <source>
        <dbReference type="EMBL" id="RNA14382.1"/>
    </source>
</evidence>
<keyword evidence="2" id="KW-1185">Reference proteome</keyword>